<dbReference type="InterPro" id="IPR021717">
    <property type="entry name" value="Nucleoporin_Nup160"/>
</dbReference>
<protein>
    <submittedName>
        <fullName evidence="8">Nucleoporin_N domain-containing protein</fullName>
    </submittedName>
</protein>
<feature type="domain" description="Nucleoporin Nup120/160 beta-propeller" evidence="4">
    <location>
        <begin position="58"/>
        <end position="542"/>
    </location>
</feature>
<reference evidence="8" key="1">
    <citation type="submission" date="2017-02" db="UniProtKB">
        <authorList>
            <consortium name="WormBaseParasite"/>
        </authorList>
    </citation>
    <scope>IDENTIFICATION</scope>
</reference>
<dbReference type="Pfam" id="PF23354">
    <property type="entry name" value="TPR_NUP160_120_M"/>
    <property type="match status" value="1"/>
</dbReference>
<dbReference type="Proteomes" id="UP000038045">
    <property type="component" value="Unplaced"/>
</dbReference>
<evidence type="ECO:0000259" key="6">
    <source>
        <dbReference type="Pfam" id="PF23354"/>
    </source>
</evidence>
<keyword evidence="3" id="KW-0539">Nucleus</keyword>
<proteinExistence type="predicted"/>
<dbReference type="InterPro" id="IPR056536">
    <property type="entry name" value="TPR_NUP160_C"/>
</dbReference>
<dbReference type="WBParaSite" id="PTRK_0001232000.1">
    <property type="protein sequence ID" value="PTRK_0001232000.1"/>
    <property type="gene ID" value="PTRK_0001232000"/>
</dbReference>
<evidence type="ECO:0000256" key="3">
    <source>
        <dbReference type="ARBA" id="ARBA00023242"/>
    </source>
</evidence>
<comment type="subcellular location">
    <subcellularLocation>
        <location evidence="1">Nucleus</location>
    </subcellularLocation>
</comment>
<evidence type="ECO:0000256" key="2">
    <source>
        <dbReference type="ARBA" id="ARBA00022448"/>
    </source>
</evidence>
<dbReference type="PANTHER" id="PTHR21286:SF0">
    <property type="entry name" value="NUCLEAR PORE COMPLEX PROTEIN NUP160"/>
    <property type="match status" value="1"/>
</dbReference>
<feature type="domain" description="NUP160 middle TPR" evidence="6">
    <location>
        <begin position="750"/>
        <end position="1019"/>
    </location>
</feature>
<dbReference type="InterPro" id="IPR056535">
    <property type="entry name" value="TPR_NUP160_M"/>
</dbReference>
<dbReference type="GO" id="GO:0017056">
    <property type="term" value="F:structural constituent of nuclear pore"/>
    <property type="evidence" value="ECO:0007669"/>
    <property type="project" value="TreeGrafter"/>
</dbReference>
<evidence type="ECO:0000313" key="7">
    <source>
        <dbReference type="Proteomes" id="UP000038045"/>
    </source>
</evidence>
<evidence type="ECO:0000259" key="5">
    <source>
        <dbReference type="Pfam" id="PF23347"/>
    </source>
</evidence>
<dbReference type="InterPro" id="IPR059141">
    <property type="entry name" value="Beta-prop_Nup120_160"/>
</dbReference>
<sequence length="1283" mass="146839">MYEPGETEFKFPSSQFAKNPSVKKIPIDISNISSQNVDVETHCGSFSFNNNGSVLDNRFIIWKSEGSNLFLQEYSTQRDLKFSSLCINVSPSVIIPGSQVTFINNILTITIPTQFSVQSLDLSLSEDMVGELKHVSVLKFFSTEEYVYKKLYNLKNQECAVKACVSTVSSSSSFIIAFLNIKNEAIVVRMIKNGTLYSKIDEFNLNSTKILEYFSRSTDDKKIFDLHTISTPEDNYIVTLHNNGIIKLWSCNSMNEIGRLSICDYFQTPLQNINKIYIKAATLNNENFAVIFVRSIQEKSFIGLFSISSDGFDFCCQSFIVSESLDHQDFIVFPVGETFDLGINLCILSKKSNTFTIDNDIPIRQPYIIEKCRINTKIPSETCRAKVIIPVTNPYDVPFLNDIIMEGESMEHTSFYKRIIFDKEVFSEDIVQKAVAINCKMNKKDVPLDDYLAIKAVIKNYTKSPKFKQEIIGTPNQKRLGSSLALSNNDIGVLNFWKKLLLSCYELQYCSNEAISLWKAENVGLFGAILPNQLTIVQNSDHILSNIIIDILKKNGIDNTPFSQIMKDINLQRKNIKAVNVIERSVNVKYLEVLCNELINSLCHLTVKPFELTNSVSTSNYIESTFTVELLSLVLRSLIGGRTYFTSRLLNIDQCIPKCQGKKVVNESEDMKRQLEQIKDLYGVLFRTLTLPFHNTSGCHAPSITLSTSFFKYLQKYQPKLVTKPLSFKNMKSYQTFIQLIINATVCSIYPASLNPVFLKYFIIEDKFEYLVEFIEKCNNQTPELKHTNLLCKGLAFVIGKNIDGALTNIIHALEGIAVKDLALNNLLRQFVIGEPHDDDFSYGEAILLLIKFFTSKSLYEISIKLGRHAIGSGKIVQEQLSSIYNALFLVYICNQDFLPALDCIRNITNDEERSTSLRQIIGILLQNNNRKIFLSLSTGNLAVTIMDYLEQIASDSDDLSSGEYYLFNVAFMTRRTKYLRAAYNMYHYASKLNQNMNSWQQLQKRCKALSEAKHLLSLSLEEKYLNISKDLSIIYSRHLLNTIKVTEEDIMKELLLSEARLALMDAYQTSSIPPEDKSILESELIRHNLFDMAWSIITYFKSSTKDFFKTVTEQCIFVDSTDSQGIPLWVSHNIKNLKDCLEMEGRHYMILKCYLEQHLASNNYDFEALRTILYVFLQYSWPAPSWLVEEFTRRNTPEYVRCLLEYNEIKLAYDTLLPTISKATQEIGVHKKHNPILPFSVIEQFLYFARKSNFSSAVNDIESKINDYFKKIKTVQAALKLY</sequence>
<feature type="domain" description="NUP160 C-terminal TPR" evidence="5">
    <location>
        <begin position="1049"/>
        <end position="1277"/>
    </location>
</feature>
<dbReference type="STRING" id="131310.A0A0N4ZUQ7"/>
<accession>A0A0N4ZUQ7</accession>
<dbReference type="Pfam" id="PF11715">
    <property type="entry name" value="Beta-prop_Nup120_160"/>
    <property type="match status" value="1"/>
</dbReference>
<evidence type="ECO:0000256" key="1">
    <source>
        <dbReference type="ARBA" id="ARBA00004123"/>
    </source>
</evidence>
<evidence type="ECO:0000313" key="8">
    <source>
        <dbReference type="WBParaSite" id="PTRK_0001232000.1"/>
    </source>
</evidence>
<dbReference type="Pfam" id="PF23347">
    <property type="entry name" value="TPR_Nup160_C"/>
    <property type="match status" value="1"/>
</dbReference>
<evidence type="ECO:0000259" key="4">
    <source>
        <dbReference type="Pfam" id="PF11715"/>
    </source>
</evidence>
<name>A0A0N4ZUQ7_PARTI</name>
<keyword evidence="7" id="KW-1185">Reference proteome</keyword>
<organism evidence="7 8">
    <name type="scientific">Parastrongyloides trichosuri</name>
    <name type="common">Possum-specific nematode worm</name>
    <dbReference type="NCBI Taxonomy" id="131310"/>
    <lineage>
        <taxon>Eukaryota</taxon>
        <taxon>Metazoa</taxon>
        <taxon>Ecdysozoa</taxon>
        <taxon>Nematoda</taxon>
        <taxon>Chromadorea</taxon>
        <taxon>Rhabditida</taxon>
        <taxon>Tylenchina</taxon>
        <taxon>Panagrolaimomorpha</taxon>
        <taxon>Strongyloidoidea</taxon>
        <taxon>Strongyloididae</taxon>
        <taxon>Parastrongyloides</taxon>
    </lineage>
</organism>
<dbReference type="GO" id="GO:0005643">
    <property type="term" value="C:nuclear pore"/>
    <property type="evidence" value="ECO:0007669"/>
    <property type="project" value="TreeGrafter"/>
</dbReference>
<dbReference type="PANTHER" id="PTHR21286">
    <property type="entry name" value="NUCLEAR PORE COMPLEX PROTEIN NUP160"/>
    <property type="match status" value="1"/>
</dbReference>
<keyword evidence="2" id="KW-0813">Transport</keyword>